<sequence>MSEERENEAPPVRRRGEFILSGEVGRWQRLGRMISTLWRWLFPGS</sequence>
<name>A0A9J7AW94_9PROT</name>
<evidence type="ECO:0000313" key="1">
    <source>
        <dbReference type="EMBL" id="UUX51576.1"/>
    </source>
</evidence>
<organism evidence="1 2">
    <name type="scientific">Nisaea acidiphila</name>
    <dbReference type="NCBI Taxonomy" id="1862145"/>
    <lineage>
        <taxon>Bacteria</taxon>
        <taxon>Pseudomonadati</taxon>
        <taxon>Pseudomonadota</taxon>
        <taxon>Alphaproteobacteria</taxon>
        <taxon>Rhodospirillales</taxon>
        <taxon>Thalassobaculaceae</taxon>
        <taxon>Nisaea</taxon>
    </lineage>
</organism>
<dbReference type="KEGG" id="naci:NUH88_07720"/>
<proteinExistence type="predicted"/>
<gene>
    <name evidence="1" type="ORF">NUH88_07720</name>
</gene>
<dbReference type="AlphaFoldDB" id="A0A9J7AW94"/>
<accession>A0A9J7AW94</accession>
<dbReference type="Proteomes" id="UP001060336">
    <property type="component" value="Chromosome"/>
</dbReference>
<dbReference type="EMBL" id="CP102480">
    <property type="protein sequence ID" value="UUX51576.1"/>
    <property type="molecule type" value="Genomic_DNA"/>
</dbReference>
<evidence type="ECO:0000313" key="2">
    <source>
        <dbReference type="Proteomes" id="UP001060336"/>
    </source>
</evidence>
<protein>
    <submittedName>
        <fullName evidence="1">Uncharacterized protein</fullName>
    </submittedName>
</protein>
<keyword evidence="2" id="KW-1185">Reference proteome</keyword>
<reference evidence="1" key="1">
    <citation type="submission" date="2022-08" db="EMBL/GenBank/DDBJ databases">
        <title>Nisaea acidiphila sp. nov., isolated from a marine algal debris and emended description of the genus Nisaea Urios et al. 2008.</title>
        <authorList>
            <person name="Kwon K."/>
        </authorList>
    </citation>
    <scope>NUCLEOTIDE SEQUENCE</scope>
    <source>
        <strain evidence="1">MEBiC11861</strain>
    </source>
</reference>
<dbReference type="RefSeq" id="WP_257771153.1">
    <property type="nucleotide sequence ID" value="NZ_CP102480.1"/>
</dbReference>